<feature type="compositionally biased region" description="Polar residues" evidence="11">
    <location>
        <begin position="202"/>
        <end position="214"/>
    </location>
</feature>
<keyword evidence="14" id="KW-1185">Reference proteome</keyword>
<evidence type="ECO:0000256" key="8">
    <source>
        <dbReference type="ARBA" id="ARBA00022927"/>
    </source>
</evidence>
<dbReference type="SUPFAM" id="SSF64268">
    <property type="entry name" value="PX domain"/>
    <property type="match status" value="1"/>
</dbReference>
<organism evidence="13 14">
    <name type="scientific">Aspergillus sclerotioniger CBS 115572</name>
    <dbReference type="NCBI Taxonomy" id="1450535"/>
    <lineage>
        <taxon>Eukaryota</taxon>
        <taxon>Fungi</taxon>
        <taxon>Dikarya</taxon>
        <taxon>Ascomycota</taxon>
        <taxon>Pezizomycotina</taxon>
        <taxon>Eurotiomycetes</taxon>
        <taxon>Eurotiomycetidae</taxon>
        <taxon>Eurotiales</taxon>
        <taxon>Aspergillaceae</taxon>
        <taxon>Aspergillus</taxon>
        <taxon>Aspergillus subgen. Circumdati</taxon>
    </lineage>
</organism>
<dbReference type="GO" id="GO:0006623">
    <property type="term" value="P:protein targeting to vacuole"/>
    <property type="evidence" value="ECO:0007669"/>
    <property type="project" value="TreeGrafter"/>
</dbReference>
<feature type="compositionally biased region" description="Polar residues" evidence="11">
    <location>
        <begin position="257"/>
        <end position="268"/>
    </location>
</feature>
<feature type="region of interest" description="Disordered" evidence="11">
    <location>
        <begin position="1"/>
        <end position="65"/>
    </location>
</feature>
<evidence type="ECO:0000313" key="14">
    <source>
        <dbReference type="Proteomes" id="UP000246702"/>
    </source>
</evidence>
<dbReference type="GeneID" id="37111627"/>
<dbReference type="Gene3D" id="1.10.238.10">
    <property type="entry name" value="EF-hand"/>
    <property type="match status" value="1"/>
</dbReference>
<protein>
    <recommendedName>
        <fullName evidence="5">Sorting nexin MVP1</fullName>
    </recommendedName>
    <alternativeName>
        <fullName evidence="10">Sorting nexin mvp1</fullName>
    </alternativeName>
</protein>
<evidence type="ECO:0000256" key="11">
    <source>
        <dbReference type="SAM" id="MobiDB-lite"/>
    </source>
</evidence>
<dbReference type="PANTHER" id="PTHR47554">
    <property type="entry name" value="SORTING NEXIN MVP1"/>
    <property type="match status" value="1"/>
</dbReference>
<evidence type="ECO:0000313" key="13">
    <source>
        <dbReference type="EMBL" id="PWY67584.1"/>
    </source>
</evidence>
<evidence type="ECO:0000256" key="7">
    <source>
        <dbReference type="ARBA" id="ARBA00022490"/>
    </source>
</evidence>
<dbReference type="AlphaFoldDB" id="A0A317UZV4"/>
<dbReference type="InterPro" id="IPR045734">
    <property type="entry name" value="Snx8_BAR_dom"/>
</dbReference>
<feature type="compositionally biased region" description="Polar residues" evidence="11">
    <location>
        <begin position="184"/>
        <end position="194"/>
    </location>
</feature>
<dbReference type="InterPro" id="IPR035704">
    <property type="entry name" value="SNX8/Mvp1_PX"/>
</dbReference>
<dbReference type="InterPro" id="IPR036871">
    <property type="entry name" value="PX_dom_sf"/>
</dbReference>
<name>A0A317UZV4_9EURO</name>
<keyword evidence="7" id="KW-0963">Cytoplasm</keyword>
<reference evidence="13 14" key="1">
    <citation type="submission" date="2016-12" db="EMBL/GenBank/DDBJ databases">
        <title>The genomes of Aspergillus section Nigri reveals drivers in fungal speciation.</title>
        <authorList>
            <consortium name="DOE Joint Genome Institute"/>
            <person name="Vesth T.C."/>
            <person name="Nybo J."/>
            <person name="Theobald S."/>
            <person name="Brandl J."/>
            <person name="Frisvad J.C."/>
            <person name="Nielsen K.F."/>
            <person name="Lyhne E.K."/>
            <person name="Kogle M.E."/>
            <person name="Kuo A."/>
            <person name="Riley R."/>
            <person name="Clum A."/>
            <person name="Nolan M."/>
            <person name="Lipzen A."/>
            <person name="Salamov A."/>
            <person name="Henrissat B."/>
            <person name="Wiebenga A."/>
            <person name="De Vries R.P."/>
            <person name="Grigoriev I.V."/>
            <person name="Mortensen U.H."/>
            <person name="Andersen M.R."/>
            <person name="Baker S.E."/>
        </authorList>
    </citation>
    <scope>NUCLEOTIDE SEQUENCE [LARGE SCALE GENOMIC DNA]</scope>
    <source>
        <strain evidence="13 14">CBS 115572</strain>
    </source>
</reference>
<dbReference type="GO" id="GO:0005829">
    <property type="term" value="C:cytosol"/>
    <property type="evidence" value="ECO:0007669"/>
    <property type="project" value="GOC"/>
</dbReference>
<keyword evidence="8" id="KW-0653">Protein transport</keyword>
<dbReference type="RefSeq" id="XP_025461933.1">
    <property type="nucleotide sequence ID" value="XM_025609484.1"/>
</dbReference>
<dbReference type="OrthoDB" id="10064318at2759"/>
<evidence type="ECO:0000256" key="2">
    <source>
        <dbReference type="ARBA" id="ARBA00004287"/>
    </source>
</evidence>
<dbReference type="Gene3D" id="3.30.1520.10">
    <property type="entry name" value="Phox-like domain"/>
    <property type="match status" value="1"/>
</dbReference>
<comment type="caution">
    <text evidence="13">The sequence shown here is derived from an EMBL/GenBank/DDBJ whole genome shotgun (WGS) entry which is preliminary data.</text>
</comment>
<comment type="subcellular location">
    <subcellularLocation>
        <location evidence="3">Cytoplasm</location>
    </subcellularLocation>
    <subcellularLocation>
        <location evidence="2">Membrane</location>
        <topology evidence="2">Peripheral membrane protein</topology>
        <orientation evidence="2">Cytoplasmic side</orientation>
    </subcellularLocation>
</comment>
<dbReference type="Pfam" id="PF19566">
    <property type="entry name" value="Snx8_BAR_dom"/>
    <property type="match status" value="1"/>
</dbReference>
<feature type="compositionally biased region" description="Low complexity" evidence="11">
    <location>
        <begin position="278"/>
        <end position="289"/>
    </location>
</feature>
<evidence type="ECO:0000256" key="6">
    <source>
        <dbReference type="ARBA" id="ARBA00022448"/>
    </source>
</evidence>
<proteinExistence type="inferred from homology"/>
<dbReference type="GO" id="GO:0042147">
    <property type="term" value="P:retrograde transport, endosome to Golgi"/>
    <property type="evidence" value="ECO:0007669"/>
    <property type="project" value="InterPro"/>
</dbReference>
<gene>
    <name evidence="13" type="ORF">BO94DRAFT_503656</name>
</gene>
<comment type="function">
    <text evidence="1">Required for vacuolar protein sorting.</text>
</comment>
<dbReference type="Proteomes" id="UP000246702">
    <property type="component" value="Unassembled WGS sequence"/>
</dbReference>
<feature type="compositionally biased region" description="Polar residues" evidence="11">
    <location>
        <begin position="1"/>
        <end position="23"/>
    </location>
</feature>
<dbReference type="InterPro" id="IPR027267">
    <property type="entry name" value="AH/BAR_dom_sf"/>
</dbReference>
<dbReference type="FunFam" id="1.10.238.10:FF:000466">
    <property type="entry name" value="Sorting nexin Mvp1"/>
    <property type="match status" value="1"/>
</dbReference>
<evidence type="ECO:0000256" key="10">
    <source>
        <dbReference type="ARBA" id="ARBA00072009"/>
    </source>
</evidence>
<dbReference type="GO" id="GO:0005768">
    <property type="term" value="C:endosome"/>
    <property type="evidence" value="ECO:0007669"/>
    <property type="project" value="TreeGrafter"/>
</dbReference>
<dbReference type="CDD" id="cd06866">
    <property type="entry name" value="PX_SNX8_Mvp1p_like"/>
    <property type="match status" value="1"/>
</dbReference>
<dbReference type="FunFam" id="1.20.1270.60:FF:000072">
    <property type="entry name" value="Sorting nexin MVP1"/>
    <property type="match status" value="1"/>
</dbReference>
<dbReference type="GO" id="GO:0016020">
    <property type="term" value="C:membrane"/>
    <property type="evidence" value="ECO:0007669"/>
    <property type="project" value="UniProtKB-SubCell"/>
</dbReference>
<dbReference type="InterPro" id="IPR001683">
    <property type="entry name" value="PX_dom"/>
</dbReference>
<comment type="similarity">
    <text evidence="4">Belongs to the sorting nexin family.</text>
</comment>
<dbReference type="SMART" id="SM00312">
    <property type="entry name" value="PX"/>
    <property type="match status" value="1"/>
</dbReference>
<dbReference type="InterPro" id="IPR028662">
    <property type="entry name" value="SNX8/Mvp1"/>
</dbReference>
<accession>A0A317UZV4</accession>
<dbReference type="Pfam" id="PF00787">
    <property type="entry name" value="PX"/>
    <property type="match status" value="1"/>
</dbReference>
<keyword evidence="9" id="KW-0472">Membrane</keyword>
<dbReference type="Gene3D" id="1.20.1270.60">
    <property type="entry name" value="Arfaptin homology (AH) domain/BAR domain"/>
    <property type="match status" value="1"/>
</dbReference>
<evidence type="ECO:0000256" key="9">
    <source>
        <dbReference type="ARBA" id="ARBA00023136"/>
    </source>
</evidence>
<evidence type="ECO:0000259" key="12">
    <source>
        <dbReference type="PROSITE" id="PS50195"/>
    </source>
</evidence>
<feature type="compositionally biased region" description="Gly residues" evidence="11">
    <location>
        <begin position="308"/>
        <end position="326"/>
    </location>
</feature>
<dbReference type="PANTHER" id="PTHR47554:SF1">
    <property type="entry name" value="SORTING NEXIN MVP1"/>
    <property type="match status" value="1"/>
</dbReference>
<dbReference type="FunFam" id="3.30.1520.10:FF:000037">
    <property type="entry name" value="Sorting nexin mvp-1"/>
    <property type="match status" value="1"/>
</dbReference>
<feature type="region of interest" description="Disordered" evidence="11">
    <location>
        <begin position="172"/>
        <end position="344"/>
    </location>
</feature>
<dbReference type="PROSITE" id="PS50195">
    <property type="entry name" value="PX"/>
    <property type="match status" value="1"/>
</dbReference>
<feature type="domain" description="PX" evidence="12">
    <location>
        <begin position="352"/>
        <end position="467"/>
    </location>
</feature>
<dbReference type="STRING" id="1450535.A0A317UZV4"/>
<dbReference type="EMBL" id="MSFK01000047">
    <property type="protein sequence ID" value="PWY67584.1"/>
    <property type="molecule type" value="Genomic_DNA"/>
</dbReference>
<keyword evidence="6" id="KW-0813">Transport</keyword>
<evidence type="ECO:0000256" key="5">
    <source>
        <dbReference type="ARBA" id="ARBA00014268"/>
    </source>
</evidence>
<evidence type="ECO:0000256" key="1">
    <source>
        <dbReference type="ARBA" id="ARBA00002474"/>
    </source>
</evidence>
<evidence type="ECO:0000256" key="3">
    <source>
        <dbReference type="ARBA" id="ARBA00004496"/>
    </source>
</evidence>
<dbReference type="GO" id="GO:0032266">
    <property type="term" value="F:phosphatidylinositol-3-phosphate binding"/>
    <property type="evidence" value="ECO:0007669"/>
    <property type="project" value="TreeGrafter"/>
</dbReference>
<evidence type="ECO:0000256" key="4">
    <source>
        <dbReference type="ARBA" id="ARBA00010883"/>
    </source>
</evidence>
<sequence>MSLFGNSPEDSPLANSVQRSKSSLFADEPSYGGNPGNASSSLFADDDSSSSPWMSNTNKRTSKSEIVKTLLPDSDVPESYIDAYDLVLSAGDRVGTGVGLTSVREILSGSGLSATDQAKILNLVISGDSDSSNGLGRGEFSVLLALVGLAQEGEDLTFDAVDDRRKKLPVPKSSYFDALRAKQESATPVQSQERPATPPPSSTVLREPSSTQSRRSARGSMGSLDADPWGSPQLHRGHAHTQTESEHAVLNGFGSVRSGTNAWSSRVSEGNDPHEASNGNRANGRAGAAPTTSGFGWGESLGNTSDGAGTGGLGGPVRAGLGGFGSSGSEQGEPNPRRRSLGIGRVSSPRLEEVITITLLPEKEGVFMFQHRNYEVKSARRQSTVVRRYSDFVWLLDCLHKRYPFRQLPLLPPKRLAVNGTHLAADSNSFLEKRRRGLVRFTNALVRHPVLSQEQLVIMFLTVPTELSVWRKQATISVQDEFTGRALPPDLEDSLPSDLTDMFDTVRSGVKRSAEVYINLCTLLERLAKRNEGLAADHLRFSLALQSLTEMTRDTYAFDTNDVPLLNEGIKATARHLSASQSLLEDEARAWEEGMLEDLKRQRDCLVGVREMFDRRDRYARNNIPQLERRIETNERKLQELRARPQGGGKPGEIEKVEESIFKDKESIVQQHARGVFIKECIRDELMYFQQSQYHISRLHQDWSQERVKYSELQADNWRSLSDQVEGMPLGD</sequence>
<dbReference type="CDD" id="cd07597">
    <property type="entry name" value="BAR_SNX8"/>
    <property type="match status" value="1"/>
</dbReference>